<accession>A0ABS6TBR3</accession>
<protein>
    <submittedName>
        <fullName evidence="7">23S rRNA (Uracil(1939)-C(5))-methyltransferase RlmD</fullName>
        <ecNumber evidence="7">2.1.1.190</ecNumber>
    </submittedName>
</protein>
<dbReference type="InterPro" id="IPR030390">
    <property type="entry name" value="MeTrfase_TrmA_AS"/>
</dbReference>
<evidence type="ECO:0000256" key="5">
    <source>
        <dbReference type="PROSITE-ProRule" id="PRU10015"/>
    </source>
</evidence>
<gene>
    <name evidence="7" type="primary">rlmD</name>
    <name evidence="7" type="ORF">KUA55_06580</name>
</gene>
<dbReference type="InterPro" id="IPR030391">
    <property type="entry name" value="MeTrfase_TrmA_CS"/>
</dbReference>
<keyword evidence="1 4" id="KW-0489">Methyltransferase</keyword>
<evidence type="ECO:0000256" key="2">
    <source>
        <dbReference type="ARBA" id="ARBA00022679"/>
    </source>
</evidence>
<keyword evidence="2 4" id="KW-0808">Transferase</keyword>
<dbReference type="InterPro" id="IPR002792">
    <property type="entry name" value="TRAM_dom"/>
</dbReference>
<feature type="binding site" evidence="4">
    <location>
        <position position="293"/>
    </location>
    <ligand>
        <name>S-adenosyl-L-methionine</name>
        <dbReference type="ChEBI" id="CHEBI:59789"/>
    </ligand>
</feature>
<dbReference type="PANTHER" id="PTHR11061:SF30">
    <property type="entry name" value="TRNA (URACIL(54)-C(5))-METHYLTRANSFERASE"/>
    <property type="match status" value="1"/>
</dbReference>
<reference evidence="7 8" key="1">
    <citation type="submission" date="2021-06" db="EMBL/GenBank/DDBJ databases">
        <title>Enterococcus alishanensis sp. nov., a novel lactic acid bacterium isolated from fresh coffee beans.</title>
        <authorList>
            <person name="Chen Y.-S."/>
        </authorList>
    </citation>
    <scope>NUCLEOTIDE SEQUENCE [LARGE SCALE GENOMIC DNA]</scope>
    <source>
        <strain evidence="7 8">ALS3</strain>
    </source>
</reference>
<evidence type="ECO:0000313" key="7">
    <source>
        <dbReference type="EMBL" id="MBV7390342.1"/>
    </source>
</evidence>
<comment type="similarity">
    <text evidence="4">Belongs to the class I-like SAM-binding methyltransferase superfamily. RNA M5U methyltransferase family.</text>
</comment>
<keyword evidence="8" id="KW-1185">Reference proteome</keyword>
<dbReference type="PROSITE" id="PS51687">
    <property type="entry name" value="SAM_MT_RNA_M5U"/>
    <property type="match status" value="1"/>
</dbReference>
<dbReference type="EMBL" id="JAHUZB010000002">
    <property type="protein sequence ID" value="MBV7390342.1"/>
    <property type="molecule type" value="Genomic_DNA"/>
</dbReference>
<keyword evidence="3 4" id="KW-0949">S-adenosyl-L-methionine</keyword>
<feature type="active site" description="Nucleophile" evidence="4">
    <location>
        <position position="389"/>
    </location>
</feature>
<dbReference type="GO" id="GO:0008168">
    <property type="term" value="F:methyltransferase activity"/>
    <property type="evidence" value="ECO:0007669"/>
    <property type="project" value="UniProtKB-KW"/>
</dbReference>
<dbReference type="PROSITE" id="PS50926">
    <property type="entry name" value="TRAM"/>
    <property type="match status" value="1"/>
</dbReference>
<dbReference type="Pfam" id="PF05958">
    <property type="entry name" value="tRNA_U5-meth_tr"/>
    <property type="match status" value="1"/>
</dbReference>
<feature type="binding site" evidence="4">
    <location>
        <position position="264"/>
    </location>
    <ligand>
        <name>S-adenosyl-L-methionine</name>
        <dbReference type="ChEBI" id="CHEBI:59789"/>
    </ligand>
</feature>
<name>A0ABS6TBR3_9ENTE</name>
<dbReference type="PROSITE" id="PS01230">
    <property type="entry name" value="TRMA_1"/>
    <property type="match status" value="1"/>
</dbReference>
<feature type="binding site" evidence="4">
    <location>
        <position position="314"/>
    </location>
    <ligand>
        <name>S-adenosyl-L-methionine</name>
        <dbReference type="ChEBI" id="CHEBI:59789"/>
    </ligand>
</feature>
<evidence type="ECO:0000256" key="4">
    <source>
        <dbReference type="PROSITE-ProRule" id="PRU01024"/>
    </source>
</evidence>
<proteinExistence type="inferred from homology"/>
<evidence type="ECO:0000256" key="3">
    <source>
        <dbReference type="ARBA" id="ARBA00022691"/>
    </source>
</evidence>
<dbReference type="EC" id="2.1.1.190" evidence="7"/>
<dbReference type="NCBIfam" id="TIGR00479">
    <property type="entry name" value="rumA"/>
    <property type="match status" value="1"/>
</dbReference>
<sequence length="433" mass="49226">MGVAHIDGFALFVENALPGEEVELLVVKTGKKFGYGKVINRLSESPERVPVENHDLLRSGIAPLSHMKYESQLVFKQNQIKHVMDKIAHLPEVEVKESIGMEKPYAYRNKAQIPVRNINGELTTGFYRKNSHELLPIEDYFIQDPKIDEAILVVRDILRRFNVKPYNEEENTGFLRHIVIRRGHYSHEMMVVLVTRKEKFFKGVEIATEIQKALPEVVSVVQNVNTEKTNVILGRQENLLLGREYIFDNLLGKTYRISAQSFYQVNTEQAEKLYQLAIDLADLQPTDTVIDAYCGIGTIGLSFADRVHHVYGVEVVKQAINDAKFNALKNELENVTFRTGKAEDIMHKWVEKGIRPDVIFVDPPRKGLTESFIDATAEINPAKIVYISCNPATLARDLKHYATLGYKASSIQPVDLFPQTNHVESVTLLKKIK</sequence>
<evidence type="ECO:0000259" key="6">
    <source>
        <dbReference type="PROSITE" id="PS50926"/>
    </source>
</evidence>
<dbReference type="Proteomes" id="UP000774130">
    <property type="component" value="Unassembled WGS sequence"/>
</dbReference>
<evidence type="ECO:0000256" key="1">
    <source>
        <dbReference type="ARBA" id="ARBA00022603"/>
    </source>
</evidence>
<evidence type="ECO:0000313" key="8">
    <source>
        <dbReference type="Proteomes" id="UP000774130"/>
    </source>
</evidence>
<dbReference type="GO" id="GO:0032259">
    <property type="term" value="P:methylation"/>
    <property type="evidence" value="ECO:0007669"/>
    <property type="project" value="UniProtKB-KW"/>
</dbReference>
<dbReference type="InterPro" id="IPR010280">
    <property type="entry name" value="U5_MeTrfase_fam"/>
</dbReference>
<feature type="domain" description="TRAM" evidence="6">
    <location>
        <begin position="1"/>
        <end position="40"/>
    </location>
</feature>
<feature type="active site" evidence="5">
    <location>
        <position position="389"/>
    </location>
</feature>
<dbReference type="CDD" id="cd02440">
    <property type="entry name" value="AdoMet_MTases"/>
    <property type="match status" value="1"/>
</dbReference>
<dbReference type="PROSITE" id="PS01231">
    <property type="entry name" value="TRMA_2"/>
    <property type="match status" value="1"/>
</dbReference>
<comment type="caution">
    <text evidence="7">The sequence shown here is derived from an EMBL/GenBank/DDBJ whole genome shotgun (WGS) entry which is preliminary data.</text>
</comment>
<feature type="binding site" evidence="4">
    <location>
        <position position="362"/>
    </location>
    <ligand>
        <name>S-adenosyl-L-methionine</name>
        <dbReference type="ChEBI" id="CHEBI:59789"/>
    </ligand>
</feature>
<organism evidence="7 8">
    <name type="scientific">Enterococcus alishanensis</name>
    <dbReference type="NCBI Taxonomy" id="1303817"/>
    <lineage>
        <taxon>Bacteria</taxon>
        <taxon>Bacillati</taxon>
        <taxon>Bacillota</taxon>
        <taxon>Bacilli</taxon>
        <taxon>Lactobacillales</taxon>
        <taxon>Enterococcaceae</taxon>
        <taxon>Enterococcus</taxon>
    </lineage>
</organism>
<dbReference type="PANTHER" id="PTHR11061">
    <property type="entry name" value="RNA M5U METHYLTRANSFERASE"/>
    <property type="match status" value="1"/>
</dbReference>